<dbReference type="STRING" id="8090.ENSORLP00000017457"/>
<feature type="compositionally biased region" description="Low complexity" evidence="11">
    <location>
        <begin position="47"/>
        <end position="63"/>
    </location>
</feature>
<dbReference type="eggNOG" id="ENOG502R1SJ">
    <property type="taxonomic scope" value="Eukaryota"/>
</dbReference>
<dbReference type="AlphaFoldDB" id="H2MFT0"/>
<evidence type="ECO:0000313" key="13">
    <source>
        <dbReference type="Ensembl" id="ENSORLP00000017457.2"/>
    </source>
</evidence>
<dbReference type="InterPro" id="IPR036236">
    <property type="entry name" value="Znf_C2H2_sf"/>
</dbReference>
<keyword evidence="5" id="KW-0862">Zinc</keyword>
<organism evidence="13 14">
    <name type="scientific">Oryzias latipes</name>
    <name type="common">Japanese rice fish</name>
    <name type="synonym">Japanese killifish</name>
    <dbReference type="NCBI Taxonomy" id="8090"/>
    <lineage>
        <taxon>Eukaryota</taxon>
        <taxon>Metazoa</taxon>
        <taxon>Chordata</taxon>
        <taxon>Craniata</taxon>
        <taxon>Vertebrata</taxon>
        <taxon>Euteleostomi</taxon>
        <taxon>Actinopterygii</taxon>
        <taxon>Neopterygii</taxon>
        <taxon>Teleostei</taxon>
        <taxon>Neoteleostei</taxon>
        <taxon>Acanthomorphata</taxon>
        <taxon>Ovalentaria</taxon>
        <taxon>Atherinomorphae</taxon>
        <taxon>Beloniformes</taxon>
        <taxon>Adrianichthyidae</taxon>
        <taxon>Oryziinae</taxon>
        <taxon>Oryzias</taxon>
    </lineage>
</organism>
<dbReference type="SUPFAM" id="SSF57667">
    <property type="entry name" value="beta-beta-alpha zinc fingers"/>
    <property type="match status" value="1"/>
</dbReference>
<feature type="domain" description="ZHX C2H2 finger" evidence="12">
    <location>
        <begin position="98"/>
        <end position="153"/>
    </location>
</feature>
<dbReference type="HOGENOM" id="CLU_009147_0_0_1"/>
<sequence length="283" mass="31051">MASKRKSTVPCMIPSKSKHLREEIILGSLPELLPTIPEDSILSISGEETSHVSSSSRSESGSETQKGGTYSCVTCRFESRDLNYFLDHMHNCHLDFRAQPTFYCLNCRVSVVRFEALALHNANSHPKIMEGLITASLSVNKRDGVTTVEQSLFTDSGEDYRESGISLTKTPIAKMMKGKGEHKKIVISHTVEVLKIDMGKDVDTNVPELQNGALSFSGAPAMPRNAVNHVVTSTAPDQIFHQHIWTFPGQSASAPLSSELPSSCSLPLCNRIQLSNHPSIMQE</sequence>
<dbReference type="PANTHER" id="PTHR15467">
    <property type="entry name" value="ZINC-FINGERS AND HOMEOBOXES RELATED"/>
    <property type="match status" value="1"/>
</dbReference>
<evidence type="ECO:0000256" key="6">
    <source>
        <dbReference type="ARBA" id="ARBA00023015"/>
    </source>
</evidence>
<evidence type="ECO:0000313" key="14">
    <source>
        <dbReference type="Proteomes" id="UP000001038"/>
    </source>
</evidence>
<evidence type="ECO:0000259" key="12">
    <source>
        <dbReference type="Pfam" id="PF18387"/>
    </source>
</evidence>
<keyword evidence="6" id="KW-0805">Transcription regulation</keyword>
<dbReference type="Bgee" id="ENSORLG00000013922">
    <property type="expression patterns" value="Expressed in mesonephros and 14 other cell types or tissues"/>
</dbReference>
<keyword evidence="10" id="KW-0539">Nucleus</keyword>
<keyword evidence="7" id="KW-0238">DNA-binding</keyword>
<protein>
    <recommendedName>
        <fullName evidence="12">ZHX C2H2 finger domain-containing protein</fullName>
    </recommendedName>
</protein>
<evidence type="ECO:0000256" key="8">
    <source>
        <dbReference type="ARBA" id="ARBA00023155"/>
    </source>
</evidence>
<dbReference type="InParanoid" id="H2MFT0"/>
<keyword evidence="8" id="KW-0371">Homeobox</keyword>
<dbReference type="GO" id="GO:0003677">
    <property type="term" value="F:DNA binding"/>
    <property type="evidence" value="ECO:0007669"/>
    <property type="project" value="UniProtKB-KW"/>
</dbReference>
<evidence type="ECO:0000256" key="5">
    <source>
        <dbReference type="ARBA" id="ARBA00022833"/>
    </source>
</evidence>
<dbReference type="Proteomes" id="UP000001038">
    <property type="component" value="Chromosome 5"/>
</dbReference>
<keyword evidence="9" id="KW-0804">Transcription</keyword>
<evidence type="ECO:0000256" key="3">
    <source>
        <dbReference type="ARBA" id="ARBA00022723"/>
    </source>
</evidence>
<dbReference type="Gene3D" id="3.30.160.60">
    <property type="entry name" value="Classic Zinc Finger"/>
    <property type="match status" value="1"/>
</dbReference>
<evidence type="ECO:0000256" key="7">
    <source>
        <dbReference type="ARBA" id="ARBA00023125"/>
    </source>
</evidence>
<dbReference type="InterPro" id="IPR041057">
    <property type="entry name" value="ZHX_Znf_C2H2"/>
</dbReference>
<reference evidence="13" key="2">
    <citation type="submission" date="2025-08" db="UniProtKB">
        <authorList>
            <consortium name="Ensembl"/>
        </authorList>
    </citation>
    <scope>IDENTIFICATION</scope>
    <source>
        <strain evidence="13">Hd-rR</strain>
    </source>
</reference>
<evidence type="ECO:0000256" key="10">
    <source>
        <dbReference type="ARBA" id="ARBA00023242"/>
    </source>
</evidence>
<dbReference type="GO" id="GO:0005634">
    <property type="term" value="C:nucleus"/>
    <property type="evidence" value="ECO:0007669"/>
    <property type="project" value="UniProtKB-SubCell"/>
</dbReference>
<keyword evidence="2" id="KW-0678">Repressor</keyword>
<comment type="subcellular location">
    <subcellularLocation>
        <location evidence="1">Nucleus</location>
    </subcellularLocation>
</comment>
<reference evidence="13 14" key="1">
    <citation type="journal article" date="2007" name="Nature">
        <title>The medaka draft genome and insights into vertebrate genome evolution.</title>
        <authorList>
            <person name="Kasahara M."/>
            <person name="Naruse K."/>
            <person name="Sasaki S."/>
            <person name="Nakatani Y."/>
            <person name="Qu W."/>
            <person name="Ahsan B."/>
            <person name="Yamada T."/>
            <person name="Nagayasu Y."/>
            <person name="Doi K."/>
            <person name="Kasai Y."/>
            <person name="Jindo T."/>
            <person name="Kobayashi D."/>
            <person name="Shimada A."/>
            <person name="Toyoda A."/>
            <person name="Kuroki Y."/>
            <person name="Fujiyama A."/>
            <person name="Sasaki T."/>
            <person name="Shimizu A."/>
            <person name="Asakawa S."/>
            <person name="Shimizu N."/>
            <person name="Hashimoto S."/>
            <person name="Yang J."/>
            <person name="Lee Y."/>
            <person name="Matsushima K."/>
            <person name="Sugano S."/>
            <person name="Sakaizumi M."/>
            <person name="Narita T."/>
            <person name="Ohishi K."/>
            <person name="Haga S."/>
            <person name="Ohta F."/>
            <person name="Nomoto H."/>
            <person name="Nogata K."/>
            <person name="Morishita T."/>
            <person name="Endo T."/>
            <person name="Shin-I T."/>
            <person name="Takeda H."/>
            <person name="Morishita S."/>
            <person name="Kohara Y."/>
        </authorList>
    </citation>
    <scope>NUCLEOTIDE SEQUENCE [LARGE SCALE GENOMIC DNA]</scope>
    <source>
        <strain evidence="13 14">Hd-rR</strain>
    </source>
</reference>
<reference evidence="13" key="3">
    <citation type="submission" date="2025-09" db="UniProtKB">
        <authorList>
            <consortium name="Ensembl"/>
        </authorList>
    </citation>
    <scope>IDENTIFICATION</scope>
    <source>
        <strain evidence="13">Hd-rR</strain>
    </source>
</reference>
<evidence type="ECO:0000256" key="2">
    <source>
        <dbReference type="ARBA" id="ARBA00022491"/>
    </source>
</evidence>
<proteinExistence type="predicted"/>
<evidence type="ECO:0000256" key="9">
    <source>
        <dbReference type="ARBA" id="ARBA00023163"/>
    </source>
</evidence>
<dbReference type="PANTHER" id="PTHR15467:SF6">
    <property type="entry name" value="ZINC FINGERS AND HOMEOBOXES PROTEIN 3"/>
    <property type="match status" value="1"/>
</dbReference>
<evidence type="ECO:0000256" key="1">
    <source>
        <dbReference type="ARBA" id="ARBA00004123"/>
    </source>
</evidence>
<dbReference type="Pfam" id="PF18387">
    <property type="entry name" value="zf_C2H2_ZHX"/>
    <property type="match status" value="1"/>
</dbReference>
<evidence type="ECO:0000256" key="4">
    <source>
        <dbReference type="ARBA" id="ARBA00022737"/>
    </source>
</evidence>
<name>H2MFT0_ORYLA</name>
<keyword evidence="3" id="KW-0479">Metal-binding</keyword>
<accession>H2MFT0</accession>
<dbReference type="GO" id="GO:0046872">
    <property type="term" value="F:metal ion binding"/>
    <property type="evidence" value="ECO:0007669"/>
    <property type="project" value="UniProtKB-KW"/>
</dbReference>
<dbReference type="GeneTree" id="ENSGT00950000182893"/>
<keyword evidence="4" id="KW-0677">Repeat</keyword>
<feature type="region of interest" description="Disordered" evidence="11">
    <location>
        <begin position="47"/>
        <end position="69"/>
    </location>
</feature>
<dbReference type="Ensembl" id="ENSORLT00000017458.2">
    <property type="protein sequence ID" value="ENSORLP00000017457.2"/>
    <property type="gene ID" value="ENSORLG00000013922.2"/>
</dbReference>
<evidence type="ECO:0000256" key="11">
    <source>
        <dbReference type="SAM" id="MobiDB-lite"/>
    </source>
</evidence>
<keyword evidence="14" id="KW-1185">Reference proteome</keyword>